<dbReference type="RefSeq" id="WP_191163734.1">
    <property type="nucleotide sequence ID" value="NZ_JACWMX010000005.1"/>
</dbReference>
<keyword evidence="2" id="KW-1185">Reference proteome</keyword>
<name>A0A926S2L6_9SPHI</name>
<reference evidence="1" key="1">
    <citation type="submission" date="2020-09" db="EMBL/GenBank/DDBJ databases">
        <title>Novel species of Mucilaginibacter isolated from a glacier on the Tibetan Plateau.</title>
        <authorList>
            <person name="Liu Q."/>
            <person name="Xin Y.-H."/>
        </authorList>
    </citation>
    <scope>NUCLEOTIDE SEQUENCE</scope>
    <source>
        <strain evidence="1">ZB1P21</strain>
    </source>
</reference>
<evidence type="ECO:0000313" key="1">
    <source>
        <dbReference type="EMBL" id="MBD1393987.1"/>
    </source>
</evidence>
<dbReference type="Proteomes" id="UP000619078">
    <property type="component" value="Unassembled WGS sequence"/>
</dbReference>
<protein>
    <submittedName>
        <fullName evidence="1">Four helix bundle protein</fullName>
    </submittedName>
</protein>
<sequence length="67" mass="7862">MDLTDLIYDYCKALPVEERFNLIDQLNRCSCSIPSNIAEGSGKRTKIHFAEYLTNPLRRHSKLRRSY</sequence>
<organism evidence="1 2">
    <name type="scientific">Mucilaginibacter glaciei</name>
    <dbReference type="NCBI Taxonomy" id="2772109"/>
    <lineage>
        <taxon>Bacteria</taxon>
        <taxon>Pseudomonadati</taxon>
        <taxon>Bacteroidota</taxon>
        <taxon>Sphingobacteriia</taxon>
        <taxon>Sphingobacteriales</taxon>
        <taxon>Sphingobacteriaceae</taxon>
        <taxon>Mucilaginibacter</taxon>
    </lineage>
</organism>
<gene>
    <name evidence="1" type="ORF">IDJ76_12835</name>
</gene>
<comment type="caution">
    <text evidence="1">The sequence shown here is derived from an EMBL/GenBank/DDBJ whole genome shotgun (WGS) entry which is preliminary data.</text>
</comment>
<dbReference type="SUPFAM" id="SSF158446">
    <property type="entry name" value="IVS-encoded protein-like"/>
    <property type="match status" value="1"/>
</dbReference>
<evidence type="ECO:0000313" key="2">
    <source>
        <dbReference type="Proteomes" id="UP000619078"/>
    </source>
</evidence>
<dbReference type="Gene3D" id="1.20.1440.60">
    <property type="entry name" value="23S rRNA-intervening sequence"/>
    <property type="match status" value="1"/>
</dbReference>
<dbReference type="InterPro" id="IPR036583">
    <property type="entry name" value="23S_rRNA_IVS_sf"/>
</dbReference>
<dbReference type="Pfam" id="PF05635">
    <property type="entry name" value="23S_rRNA_IVP"/>
    <property type="match status" value="1"/>
</dbReference>
<dbReference type="EMBL" id="JACWMX010000005">
    <property type="protein sequence ID" value="MBD1393987.1"/>
    <property type="molecule type" value="Genomic_DNA"/>
</dbReference>
<accession>A0A926S2L6</accession>
<dbReference type="AlphaFoldDB" id="A0A926S2L6"/>
<dbReference type="InterPro" id="IPR012657">
    <property type="entry name" value="23S_rRNA-intervening_sequence"/>
</dbReference>
<proteinExistence type="predicted"/>
<dbReference type="NCBIfam" id="TIGR02436">
    <property type="entry name" value="four helix bundle protein"/>
    <property type="match status" value="1"/>
</dbReference>